<proteinExistence type="inferred from homology"/>
<evidence type="ECO:0008006" key="5">
    <source>
        <dbReference type="Google" id="ProtNLM"/>
    </source>
</evidence>
<dbReference type="InterPro" id="IPR001457">
    <property type="entry name" value="NADH_UbQ/plastoQ_OxRdtase_su6"/>
</dbReference>
<dbReference type="Proteomes" id="UP000825935">
    <property type="component" value="Chromosome 9"/>
</dbReference>
<comment type="similarity">
    <text evidence="1">Belongs to the complex I subunit 6 family.</text>
</comment>
<accession>A0A8T2U040</accession>
<feature type="transmembrane region" description="Helical" evidence="2">
    <location>
        <begin position="59"/>
        <end position="81"/>
    </location>
</feature>
<organism evidence="3 4">
    <name type="scientific">Ceratopteris richardii</name>
    <name type="common">Triangle waterfern</name>
    <dbReference type="NCBI Taxonomy" id="49495"/>
    <lineage>
        <taxon>Eukaryota</taxon>
        <taxon>Viridiplantae</taxon>
        <taxon>Streptophyta</taxon>
        <taxon>Embryophyta</taxon>
        <taxon>Tracheophyta</taxon>
        <taxon>Polypodiopsida</taxon>
        <taxon>Polypodiidae</taxon>
        <taxon>Polypodiales</taxon>
        <taxon>Pteridineae</taxon>
        <taxon>Pteridaceae</taxon>
        <taxon>Parkerioideae</taxon>
        <taxon>Ceratopteris</taxon>
    </lineage>
</organism>
<feature type="transmembrane region" description="Helical" evidence="2">
    <location>
        <begin position="152"/>
        <end position="171"/>
    </location>
</feature>
<keyword evidence="2" id="KW-1133">Transmembrane helix</keyword>
<feature type="transmembrane region" description="Helical" evidence="2">
    <location>
        <begin position="93"/>
        <end position="117"/>
    </location>
</feature>
<feature type="transmembrane region" description="Helical" evidence="2">
    <location>
        <begin position="36"/>
        <end position="53"/>
    </location>
</feature>
<name>A0A8T2U040_CERRI</name>
<evidence type="ECO:0000313" key="4">
    <source>
        <dbReference type="Proteomes" id="UP000825935"/>
    </source>
</evidence>
<dbReference type="GO" id="GO:0008137">
    <property type="term" value="F:NADH dehydrogenase (ubiquinone) activity"/>
    <property type="evidence" value="ECO:0007669"/>
    <property type="project" value="InterPro"/>
</dbReference>
<dbReference type="PANTHER" id="PTHR33269">
    <property type="entry name" value="NADH-UBIQUINONE OXIDOREDUCTASE CHAIN 6"/>
    <property type="match status" value="1"/>
</dbReference>
<dbReference type="EMBL" id="CM035414">
    <property type="protein sequence ID" value="KAH7429451.1"/>
    <property type="molecule type" value="Genomic_DNA"/>
</dbReference>
<dbReference type="InterPro" id="IPR042106">
    <property type="entry name" value="Nuo/plastoQ_OxRdtase_6_NuoJ"/>
</dbReference>
<evidence type="ECO:0000256" key="2">
    <source>
        <dbReference type="SAM" id="Phobius"/>
    </source>
</evidence>
<keyword evidence="2" id="KW-0812">Transmembrane</keyword>
<dbReference type="Gene3D" id="1.20.120.1200">
    <property type="entry name" value="NADH-ubiquinone/plastoquinone oxidoreductase chain 6, subunit NuoJ"/>
    <property type="match status" value="1"/>
</dbReference>
<dbReference type="Pfam" id="PF00499">
    <property type="entry name" value="Oxidored_q3"/>
    <property type="match status" value="1"/>
</dbReference>
<keyword evidence="4" id="KW-1185">Reference proteome</keyword>
<gene>
    <name evidence="3" type="ORF">KP509_09G048800</name>
</gene>
<evidence type="ECO:0000313" key="3">
    <source>
        <dbReference type="EMBL" id="KAH7429451.1"/>
    </source>
</evidence>
<dbReference type="AlphaFoldDB" id="A0A8T2U040"/>
<protein>
    <recommendedName>
        <fullName evidence="5">NAD(P)H-quinone oxidoreductase subunit 6, chloroplastic</fullName>
    </recommendedName>
</protein>
<keyword evidence="2" id="KW-0472">Membrane</keyword>
<dbReference type="OrthoDB" id="1893972at2759"/>
<comment type="caution">
    <text evidence="3">The sequence shown here is derived from an EMBL/GenBank/DDBJ whole genome shotgun (WGS) entry which is preliminary data.</text>
</comment>
<dbReference type="OMA" id="NIVHPAP"/>
<sequence>MNLSELIHEFILALIEPGILVGSIGTVSFINTANSAFSLGLVFTCISLLYFALNADFIAAAQLLVYVGAINVLIVFAVMITDQSVSSDSEKRGIGYFTALGACSILFLTIVCIFHKINDFYSSSIHQSEYLKLNLFEQNDVQNIGYQLLNKFLVPFELASLLLLVALVGAINPARDEDEGKDIAENKKNRLFLQLHLVISPHFSK</sequence>
<reference evidence="3" key="1">
    <citation type="submission" date="2021-08" db="EMBL/GenBank/DDBJ databases">
        <title>WGS assembly of Ceratopteris richardii.</title>
        <authorList>
            <person name="Marchant D.B."/>
            <person name="Chen G."/>
            <person name="Jenkins J."/>
            <person name="Shu S."/>
            <person name="Leebens-Mack J."/>
            <person name="Grimwood J."/>
            <person name="Schmutz J."/>
            <person name="Soltis P."/>
            <person name="Soltis D."/>
            <person name="Chen Z.-H."/>
        </authorList>
    </citation>
    <scope>NUCLEOTIDE SEQUENCE</scope>
    <source>
        <strain evidence="3">Whitten #5841</strain>
        <tissue evidence="3">Leaf</tissue>
    </source>
</reference>
<dbReference type="PANTHER" id="PTHR33269:SF17">
    <property type="entry name" value="NADH-UBIQUINONE OXIDOREDUCTASE CHAIN 6"/>
    <property type="match status" value="1"/>
</dbReference>
<feature type="transmembrane region" description="Helical" evidence="2">
    <location>
        <begin position="6"/>
        <end position="29"/>
    </location>
</feature>
<evidence type="ECO:0000256" key="1">
    <source>
        <dbReference type="ARBA" id="ARBA00005698"/>
    </source>
</evidence>